<evidence type="ECO:0000313" key="11">
    <source>
        <dbReference type="Proteomes" id="UP000295371"/>
    </source>
</evidence>
<dbReference type="Gene3D" id="2.10.109.10">
    <property type="entry name" value="Umud Fragment, subunit A"/>
    <property type="match status" value="1"/>
</dbReference>
<dbReference type="InterPro" id="IPR019758">
    <property type="entry name" value="Pept_S26A_signal_pept_1_CS"/>
</dbReference>
<dbReference type="InterPro" id="IPR000223">
    <property type="entry name" value="Pept_S26A_signal_pept_1"/>
</dbReference>
<evidence type="ECO:0000256" key="5">
    <source>
        <dbReference type="ARBA" id="ARBA00022801"/>
    </source>
</evidence>
<sequence>MFDICPSWVESSAVALVGTRGSAPVDARNSVPGSTLSWAAADPRRGRGRRGHVRTDGVDNDEGRRVSGTVRANRGSAEKTSFGRSTLRFLRELVIVVIGALVLSGVLRAFVAQPFLIPSPSMENTLLIGDRVVVQKIGDYQRGDIIVFKDPGGWLQGQETPERGPAGKVLEFFGVLPDTSDDHLIKRVIGMPGDNVACCDADGRLTVNGVSLDEDEYLYRSGGTPIAPSRLPFDVVVPAGHLFVMGDHRNVSADSRCHLDEEGTGDYPGAAAFVPQSDVVGTAWVIVAPFDRWRTFSTPEAFAQIPPPSEPAPEEGVISTEVVGC</sequence>
<organism evidence="10 11">
    <name type="scientific">Naumannella halotolerans</name>
    <dbReference type="NCBI Taxonomy" id="993414"/>
    <lineage>
        <taxon>Bacteria</taxon>
        <taxon>Bacillati</taxon>
        <taxon>Actinomycetota</taxon>
        <taxon>Actinomycetes</taxon>
        <taxon>Propionibacteriales</taxon>
        <taxon>Propionibacteriaceae</taxon>
        <taxon>Naumannella</taxon>
    </lineage>
</organism>
<name>A0A4R7J743_9ACTN</name>
<keyword evidence="11" id="KW-1185">Reference proteome</keyword>
<keyword evidence="7" id="KW-0812">Transmembrane</keyword>
<dbReference type="GO" id="GO:0006465">
    <property type="term" value="P:signal peptide processing"/>
    <property type="evidence" value="ECO:0007669"/>
    <property type="project" value="InterPro"/>
</dbReference>
<dbReference type="Pfam" id="PF10502">
    <property type="entry name" value="Peptidase_S26"/>
    <property type="match status" value="1"/>
</dbReference>
<dbReference type="PRINTS" id="PR00727">
    <property type="entry name" value="LEADERPTASE"/>
</dbReference>
<keyword evidence="7" id="KW-1133">Transmembrane helix</keyword>
<comment type="caution">
    <text evidence="10">The sequence shown here is derived from an EMBL/GenBank/DDBJ whole genome shotgun (WGS) entry which is preliminary data.</text>
</comment>
<dbReference type="SUPFAM" id="SSF51306">
    <property type="entry name" value="LexA/Signal peptidase"/>
    <property type="match status" value="1"/>
</dbReference>
<feature type="compositionally biased region" description="Basic and acidic residues" evidence="8">
    <location>
        <begin position="53"/>
        <end position="65"/>
    </location>
</feature>
<keyword evidence="5 7" id="KW-0378">Hydrolase</keyword>
<keyword evidence="7" id="KW-0472">Membrane</keyword>
<dbReference type="InterPro" id="IPR019533">
    <property type="entry name" value="Peptidase_S26"/>
</dbReference>
<evidence type="ECO:0000259" key="9">
    <source>
        <dbReference type="Pfam" id="PF10502"/>
    </source>
</evidence>
<accession>A0A4R7J743</accession>
<feature type="domain" description="Peptidase S26" evidence="9">
    <location>
        <begin position="91"/>
        <end position="286"/>
    </location>
</feature>
<dbReference type="GO" id="GO:0009003">
    <property type="term" value="F:signal peptidase activity"/>
    <property type="evidence" value="ECO:0007669"/>
    <property type="project" value="UniProtKB-EC"/>
</dbReference>
<feature type="active site" evidence="6">
    <location>
        <position position="186"/>
    </location>
</feature>
<protein>
    <recommendedName>
        <fullName evidence="4 7">Signal peptidase I</fullName>
        <ecNumber evidence="4 7">3.4.21.89</ecNumber>
    </recommendedName>
</protein>
<dbReference type="InterPro" id="IPR036286">
    <property type="entry name" value="LexA/Signal_pep-like_sf"/>
</dbReference>
<proteinExistence type="inferred from homology"/>
<dbReference type="Proteomes" id="UP000295371">
    <property type="component" value="Unassembled WGS sequence"/>
</dbReference>
<evidence type="ECO:0000256" key="3">
    <source>
        <dbReference type="ARBA" id="ARBA00009370"/>
    </source>
</evidence>
<dbReference type="AlphaFoldDB" id="A0A4R7J743"/>
<dbReference type="EC" id="3.4.21.89" evidence="4 7"/>
<dbReference type="CDD" id="cd06530">
    <property type="entry name" value="S26_SPase_I"/>
    <property type="match status" value="1"/>
</dbReference>
<feature type="region of interest" description="Disordered" evidence="8">
    <location>
        <begin position="34"/>
        <end position="65"/>
    </location>
</feature>
<comment type="catalytic activity">
    <reaction evidence="1 7">
        <text>Cleavage of hydrophobic, N-terminal signal or leader sequences from secreted and periplasmic proteins.</text>
        <dbReference type="EC" id="3.4.21.89"/>
    </reaction>
</comment>
<feature type="active site" evidence="6">
    <location>
        <position position="121"/>
    </location>
</feature>
<keyword evidence="7" id="KW-0645">Protease</keyword>
<evidence type="ECO:0000256" key="4">
    <source>
        <dbReference type="ARBA" id="ARBA00013208"/>
    </source>
</evidence>
<dbReference type="EMBL" id="SOAW01000001">
    <property type="protein sequence ID" value="TDT33045.1"/>
    <property type="molecule type" value="Genomic_DNA"/>
</dbReference>
<dbReference type="PANTHER" id="PTHR43390:SF1">
    <property type="entry name" value="CHLOROPLAST PROCESSING PEPTIDASE"/>
    <property type="match status" value="1"/>
</dbReference>
<evidence type="ECO:0000256" key="1">
    <source>
        <dbReference type="ARBA" id="ARBA00000677"/>
    </source>
</evidence>
<dbReference type="OrthoDB" id="9815782at2"/>
<dbReference type="GO" id="GO:0004252">
    <property type="term" value="F:serine-type endopeptidase activity"/>
    <property type="evidence" value="ECO:0007669"/>
    <property type="project" value="InterPro"/>
</dbReference>
<gene>
    <name evidence="10" type="ORF">CLV29_0640</name>
</gene>
<evidence type="ECO:0000313" key="10">
    <source>
        <dbReference type="EMBL" id="TDT33045.1"/>
    </source>
</evidence>
<evidence type="ECO:0000256" key="6">
    <source>
        <dbReference type="PIRSR" id="PIRSR600223-1"/>
    </source>
</evidence>
<evidence type="ECO:0000256" key="7">
    <source>
        <dbReference type="RuleBase" id="RU362042"/>
    </source>
</evidence>
<evidence type="ECO:0000256" key="8">
    <source>
        <dbReference type="SAM" id="MobiDB-lite"/>
    </source>
</evidence>
<comment type="similarity">
    <text evidence="3 7">Belongs to the peptidase S26 family.</text>
</comment>
<dbReference type="NCBIfam" id="TIGR02227">
    <property type="entry name" value="sigpep_I_bact"/>
    <property type="match status" value="1"/>
</dbReference>
<comment type="subcellular location">
    <subcellularLocation>
        <location evidence="2">Cell membrane</location>
        <topology evidence="2">Single-pass type II membrane protein</topology>
    </subcellularLocation>
    <subcellularLocation>
        <location evidence="7">Membrane</location>
        <topology evidence="7">Single-pass type II membrane protein</topology>
    </subcellularLocation>
</comment>
<dbReference type="PANTHER" id="PTHR43390">
    <property type="entry name" value="SIGNAL PEPTIDASE I"/>
    <property type="match status" value="1"/>
</dbReference>
<dbReference type="PROSITE" id="PS00761">
    <property type="entry name" value="SPASE_I_3"/>
    <property type="match status" value="1"/>
</dbReference>
<evidence type="ECO:0000256" key="2">
    <source>
        <dbReference type="ARBA" id="ARBA00004401"/>
    </source>
</evidence>
<dbReference type="GO" id="GO:0005886">
    <property type="term" value="C:plasma membrane"/>
    <property type="evidence" value="ECO:0007669"/>
    <property type="project" value="UniProtKB-SubCell"/>
</dbReference>
<feature type="transmembrane region" description="Helical" evidence="7">
    <location>
        <begin position="89"/>
        <end position="111"/>
    </location>
</feature>
<reference evidence="10 11" key="1">
    <citation type="submission" date="2019-03" db="EMBL/GenBank/DDBJ databases">
        <title>Genomic Encyclopedia of Archaeal and Bacterial Type Strains, Phase II (KMG-II): from individual species to whole genera.</title>
        <authorList>
            <person name="Goeker M."/>
        </authorList>
    </citation>
    <scope>NUCLEOTIDE SEQUENCE [LARGE SCALE GENOMIC DNA]</scope>
    <source>
        <strain evidence="10 11">DSM 24323</strain>
    </source>
</reference>